<dbReference type="SMART" id="SM00744">
    <property type="entry name" value="RINGv"/>
    <property type="match status" value="1"/>
</dbReference>
<dbReference type="Proteomes" id="UP001358586">
    <property type="component" value="Chromosome 9"/>
</dbReference>
<evidence type="ECO:0000313" key="9">
    <source>
        <dbReference type="EMBL" id="KAK5803321.1"/>
    </source>
</evidence>
<dbReference type="Pfam" id="PF12906">
    <property type="entry name" value="RINGv"/>
    <property type="match status" value="1"/>
</dbReference>
<dbReference type="PANTHER" id="PTHR11994">
    <property type="entry name" value="60S RIBOSOMAL PROTEIN L11-RELATED"/>
    <property type="match status" value="1"/>
</dbReference>
<dbReference type="InterPro" id="IPR031310">
    <property type="entry name" value="Ribosomal_uL5_N"/>
</dbReference>
<proteinExistence type="inferred from homology"/>
<dbReference type="InterPro" id="IPR057266">
    <property type="entry name" value="Ribosomal_uL5_euk/arc-type"/>
</dbReference>
<evidence type="ECO:0000256" key="4">
    <source>
        <dbReference type="ARBA" id="ARBA00022833"/>
    </source>
</evidence>
<protein>
    <recommendedName>
        <fullName evidence="8">RING-CH-type domain-containing protein</fullName>
    </recommendedName>
</protein>
<feature type="transmembrane region" description="Helical" evidence="7">
    <location>
        <begin position="262"/>
        <end position="280"/>
    </location>
</feature>
<keyword evidence="10" id="KW-1185">Reference proteome</keyword>
<dbReference type="InterPro" id="IPR022803">
    <property type="entry name" value="Ribosomal_uL5_dom_sf"/>
</dbReference>
<keyword evidence="7" id="KW-0472">Membrane</keyword>
<dbReference type="InterPro" id="IPR020929">
    <property type="entry name" value="Ribosomal_uL5_CS"/>
</dbReference>
<dbReference type="Pfam" id="PF00281">
    <property type="entry name" value="Ribosomal_L5"/>
    <property type="match status" value="1"/>
</dbReference>
<reference evidence="9 10" key="1">
    <citation type="submission" date="2023-03" db="EMBL/GenBank/DDBJ databases">
        <title>WGS of Gossypium arboreum.</title>
        <authorList>
            <person name="Yu D."/>
        </authorList>
    </citation>
    <scope>NUCLEOTIDE SEQUENCE [LARGE SCALE GENOMIC DNA]</scope>
    <source>
        <tissue evidence="9">Leaf</tissue>
    </source>
</reference>
<name>A0ABR0NQR7_GOSAR</name>
<evidence type="ECO:0000256" key="2">
    <source>
        <dbReference type="ARBA" id="ARBA00022723"/>
    </source>
</evidence>
<keyword evidence="7" id="KW-0812">Transmembrane</keyword>
<evidence type="ECO:0000256" key="3">
    <source>
        <dbReference type="ARBA" id="ARBA00022771"/>
    </source>
</evidence>
<keyword evidence="3" id="KW-0863">Zinc-finger</keyword>
<dbReference type="SUPFAM" id="SSF55282">
    <property type="entry name" value="RL5-like"/>
    <property type="match status" value="1"/>
</dbReference>
<dbReference type="Gene3D" id="3.30.40.10">
    <property type="entry name" value="Zinc/RING finger domain, C3HC4 (zinc finger)"/>
    <property type="match status" value="1"/>
</dbReference>
<dbReference type="InterPro" id="IPR011016">
    <property type="entry name" value="Znf_RING-CH"/>
</dbReference>
<sequence length="460" mass="51015">MDKKEMSARMETSENLCQVVGGVNGHLKNLVNGVVSETVIVQSSKENVCFSGENAGLRFQNNGFGSCKHQEVDYGGGICQPNGVASETVIVVDTIDATTFCTSDGVLESKDNGLDSSKVLADMPKTKVAEEEDLSMIDIKGTGGVNSQFKECYDWESLCRICHLNSEQSLHITSTTAATMELIQIGCGCKDELGIAHGHCAEAWFKLKGNRLCEICGQTAGNITGVKDNGFIENWHHQGSTTVSVRTSDQGRDHWRGQPYRNFLLACLVIAFVLPLFFHASEKKLSNPMREIKVQKLVLNISVGESGDRLTRAAKVLEQLSGQTPVFSKARYTVRSFGIRRNEKIACYVTVRGEKAMQLLESGLKVKEYELLRRNFSDTGCFGFGIQEHIDLGIKYDPSTGIYGMDFYVVLERAGYRVGRRRRCKSRVGIQHRVTKEDSMKWFQVKYEGVILNKSQNIGA</sequence>
<evidence type="ECO:0000259" key="8">
    <source>
        <dbReference type="PROSITE" id="PS51292"/>
    </source>
</evidence>
<dbReference type="InterPro" id="IPR002132">
    <property type="entry name" value="Ribosomal_uL5"/>
</dbReference>
<dbReference type="PROSITE" id="PS51292">
    <property type="entry name" value="ZF_RING_CH"/>
    <property type="match status" value="1"/>
</dbReference>
<evidence type="ECO:0000313" key="10">
    <source>
        <dbReference type="Proteomes" id="UP001358586"/>
    </source>
</evidence>
<dbReference type="Gene3D" id="3.30.1440.10">
    <property type="match status" value="1"/>
</dbReference>
<evidence type="ECO:0000256" key="7">
    <source>
        <dbReference type="SAM" id="Phobius"/>
    </source>
</evidence>
<dbReference type="EMBL" id="JARKNE010000009">
    <property type="protein sequence ID" value="KAK5803321.1"/>
    <property type="molecule type" value="Genomic_DNA"/>
</dbReference>
<keyword evidence="4" id="KW-0862">Zinc</keyword>
<keyword evidence="6" id="KW-0687">Ribonucleoprotein</keyword>
<accession>A0ABR0NQR7</accession>
<dbReference type="SUPFAM" id="SSF57850">
    <property type="entry name" value="RING/U-box"/>
    <property type="match status" value="1"/>
</dbReference>
<gene>
    <name evidence="9" type="ORF">PVK06_030966</name>
</gene>
<evidence type="ECO:0000256" key="5">
    <source>
        <dbReference type="ARBA" id="ARBA00022980"/>
    </source>
</evidence>
<evidence type="ECO:0000256" key="6">
    <source>
        <dbReference type="ARBA" id="ARBA00023274"/>
    </source>
</evidence>
<comment type="caution">
    <text evidence="9">The sequence shown here is derived from an EMBL/GenBank/DDBJ whole genome shotgun (WGS) entry which is preliminary data.</text>
</comment>
<feature type="domain" description="RING-CH-type" evidence="8">
    <location>
        <begin position="151"/>
        <end position="223"/>
    </location>
</feature>
<dbReference type="NCBIfam" id="NF003258">
    <property type="entry name" value="PRK04219.1"/>
    <property type="match status" value="1"/>
</dbReference>
<dbReference type="InterPro" id="IPR013083">
    <property type="entry name" value="Znf_RING/FYVE/PHD"/>
</dbReference>
<evidence type="ECO:0000256" key="1">
    <source>
        <dbReference type="ARBA" id="ARBA00008553"/>
    </source>
</evidence>
<dbReference type="Pfam" id="PF00673">
    <property type="entry name" value="Ribosomal_L5_C"/>
    <property type="match status" value="1"/>
</dbReference>
<keyword evidence="2" id="KW-0479">Metal-binding</keyword>
<dbReference type="InterPro" id="IPR031309">
    <property type="entry name" value="Ribosomal_uL5_C"/>
</dbReference>
<organism evidence="9 10">
    <name type="scientific">Gossypium arboreum</name>
    <name type="common">Tree cotton</name>
    <name type="synonym">Gossypium nanking</name>
    <dbReference type="NCBI Taxonomy" id="29729"/>
    <lineage>
        <taxon>Eukaryota</taxon>
        <taxon>Viridiplantae</taxon>
        <taxon>Streptophyta</taxon>
        <taxon>Embryophyta</taxon>
        <taxon>Tracheophyta</taxon>
        <taxon>Spermatophyta</taxon>
        <taxon>Magnoliopsida</taxon>
        <taxon>eudicotyledons</taxon>
        <taxon>Gunneridae</taxon>
        <taxon>Pentapetalae</taxon>
        <taxon>rosids</taxon>
        <taxon>malvids</taxon>
        <taxon>Malvales</taxon>
        <taxon>Malvaceae</taxon>
        <taxon>Malvoideae</taxon>
        <taxon>Gossypium</taxon>
    </lineage>
</organism>
<dbReference type="PROSITE" id="PS00358">
    <property type="entry name" value="RIBOSOMAL_L5"/>
    <property type="match status" value="1"/>
</dbReference>
<comment type="similarity">
    <text evidence="1">Belongs to the universal ribosomal protein uL5 family.</text>
</comment>
<keyword evidence="5" id="KW-0689">Ribosomal protein</keyword>
<keyword evidence="7" id="KW-1133">Transmembrane helix</keyword>